<dbReference type="Proteomes" id="UP000290815">
    <property type="component" value="Chromosome"/>
</dbReference>
<reference evidence="2 3" key="1">
    <citation type="submission" date="2019-01" db="EMBL/GenBank/DDBJ databases">
        <authorList>
            <consortium name="Pathogen Informatics"/>
        </authorList>
    </citation>
    <scope>NUCLEOTIDE SEQUENCE [LARGE SCALE GENOMIC DNA]</scope>
    <source>
        <strain evidence="2 3">NCTC10194</strain>
    </source>
</reference>
<dbReference type="InterPro" id="IPR000120">
    <property type="entry name" value="Amidase"/>
</dbReference>
<feature type="domain" description="Amidase" evidence="1">
    <location>
        <begin position="27"/>
        <end position="428"/>
    </location>
</feature>
<dbReference type="EC" id="6.3.5.-" evidence="2"/>
<keyword evidence="3" id="KW-1185">Reference proteome</keyword>
<evidence type="ECO:0000313" key="2">
    <source>
        <dbReference type="EMBL" id="VEU70290.1"/>
    </source>
</evidence>
<dbReference type="PANTHER" id="PTHR11895:SF151">
    <property type="entry name" value="GLUTAMYL-TRNA(GLN) AMIDOTRANSFERASE SUBUNIT A"/>
    <property type="match status" value="1"/>
</dbReference>
<dbReference type="PANTHER" id="PTHR11895">
    <property type="entry name" value="TRANSAMIDASE"/>
    <property type="match status" value="1"/>
</dbReference>
<evidence type="ECO:0000259" key="1">
    <source>
        <dbReference type="Pfam" id="PF01425"/>
    </source>
</evidence>
<organism evidence="2 3">
    <name type="scientific">Mycoplasmopsis glycophila</name>
    <dbReference type="NCBI Taxonomy" id="171285"/>
    <lineage>
        <taxon>Bacteria</taxon>
        <taxon>Bacillati</taxon>
        <taxon>Mycoplasmatota</taxon>
        <taxon>Mycoplasmoidales</taxon>
        <taxon>Metamycoplasmataceae</taxon>
        <taxon>Mycoplasmopsis</taxon>
    </lineage>
</organism>
<dbReference type="Gene3D" id="3.90.1300.10">
    <property type="entry name" value="Amidase signature (AS) domain"/>
    <property type="match status" value="1"/>
</dbReference>
<protein>
    <submittedName>
        <fullName evidence="2">Aspartyl/glutamyl-tRNA(Asn/Gln) amidotransferase subunit A</fullName>
        <ecNumber evidence="2">6.3.5.-</ecNumber>
    </submittedName>
</protein>
<keyword evidence="2" id="KW-0808">Transferase</keyword>
<dbReference type="AlphaFoldDB" id="A0A449AUZ4"/>
<dbReference type="SUPFAM" id="SSF75304">
    <property type="entry name" value="Amidase signature (AS) enzymes"/>
    <property type="match status" value="1"/>
</dbReference>
<gene>
    <name evidence="2" type="primary">gatA</name>
    <name evidence="2" type="ORF">NCTC10194_00295</name>
</gene>
<sequence>MANFRKFQNLGNASLALAELQNDHNNAVAHIYSTPKQITQSGKLANATLTIKDVFATDDLPTQASSKLLENFQPSYNATVVEKLLNEGAIALAKVHNDELALGGTGTHSGFGLIVNPKDPQRFVGGSSSGSAATFTSNIGIALGSDTGDSVRLPGSYNGVPGFKPSYGAISRYGMFAYASSLDTVAYFAHNVNDLICISQSVFGKDEKDMTTVEVAIDNVTKTKPTKVIALDFSENVEEYVKVAFDNFVQKLQNEGVEVQIIKPNLTILKTIKPVYQIVSFSEASSNLSNLNGVAFGNRVNGDSWEEVMKQTRSLKFGKMVQERLSLGSYFLYQENQAEIFIKAQKARRVIKNYLTSLHEQADAVIYPAYGGVAPLFANPASYGVMDYILTGSNLVGNPSLTIPLATHQNLPFSLAIDAKIYEDAKLLGIAEYFEELIKGGK</sequence>
<dbReference type="InterPro" id="IPR023631">
    <property type="entry name" value="Amidase_dom"/>
</dbReference>
<name>A0A449AUZ4_9BACT</name>
<dbReference type="GO" id="GO:0016874">
    <property type="term" value="F:ligase activity"/>
    <property type="evidence" value="ECO:0007669"/>
    <property type="project" value="UniProtKB-KW"/>
</dbReference>
<dbReference type="EMBL" id="LR215024">
    <property type="protein sequence ID" value="VEU70290.1"/>
    <property type="molecule type" value="Genomic_DNA"/>
</dbReference>
<dbReference type="Pfam" id="PF01425">
    <property type="entry name" value="Amidase"/>
    <property type="match status" value="1"/>
</dbReference>
<dbReference type="GO" id="GO:0016740">
    <property type="term" value="F:transferase activity"/>
    <property type="evidence" value="ECO:0007669"/>
    <property type="project" value="UniProtKB-KW"/>
</dbReference>
<keyword evidence="2" id="KW-0436">Ligase</keyword>
<dbReference type="InterPro" id="IPR036928">
    <property type="entry name" value="AS_sf"/>
</dbReference>
<proteinExistence type="predicted"/>
<accession>A0A449AUZ4</accession>
<dbReference type="KEGG" id="mgly:NCTC10194_00295"/>
<dbReference type="NCBIfam" id="NF005517">
    <property type="entry name" value="PRK07139.1"/>
    <property type="match status" value="1"/>
</dbReference>
<evidence type="ECO:0000313" key="3">
    <source>
        <dbReference type="Proteomes" id="UP000290815"/>
    </source>
</evidence>
<dbReference type="RefSeq" id="WP_044888931.1">
    <property type="nucleotide sequence ID" value="NZ_LR215024.1"/>
</dbReference>